<feature type="region of interest" description="Disordered" evidence="1">
    <location>
        <begin position="47"/>
        <end position="69"/>
    </location>
</feature>
<comment type="caution">
    <text evidence="2">The sequence shown here is derived from an EMBL/GenBank/DDBJ whole genome shotgun (WGS) entry which is preliminary data.</text>
</comment>
<evidence type="ECO:0008006" key="4">
    <source>
        <dbReference type="Google" id="ProtNLM"/>
    </source>
</evidence>
<proteinExistence type="predicted"/>
<name>A0ABX1TCE8_9PROT</name>
<dbReference type="Proteomes" id="UP000886469">
    <property type="component" value="Unassembled WGS sequence"/>
</dbReference>
<evidence type="ECO:0000256" key="1">
    <source>
        <dbReference type="SAM" id="MobiDB-lite"/>
    </source>
</evidence>
<gene>
    <name evidence="2" type="ORF">E4Q08_19985</name>
</gene>
<accession>A0ABX1TCE8</accession>
<protein>
    <recommendedName>
        <fullName evidence="4">Flagellar hook-length control protein FliK</fullName>
    </recommendedName>
</protein>
<dbReference type="EMBL" id="SPMX01000072">
    <property type="protein sequence ID" value="NMQ07357.1"/>
    <property type="molecule type" value="Genomic_DNA"/>
</dbReference>
<dbReference type="RefSeq" id="WP_169071670.1">
    <property type="nucleotide sequence ID" value="NZ_SPMX01000072.1"/>
</dbReference>
<feature type="non-terminal residue" evidence="2">
    <location>
        <position position="217"/>
    </location>
</feature>
<evidence type="ECO:0000313" key="3">
    <source>
        <dbReference type="Proteomes" id="UP000886469"/>
    </source>
</evidence>
<reference evidence="2" key="1">
    <citation type="submission" date="2019-03" db="EMBL/GenBank/DDBJ databases">
        <title>Metabolic reconstructions from genomes of highly enriched 'Candidatus Accumulibacter' and 'Candidatus Competibacter' bioreactor populations.</title>
        <authorList>
            <person name="Annavajhala M.K."/>
            <person name="Welles L."/>
            <person name="Abbas B."/>
            <person name="Sorokin D."/>
            <person name="Park H."/>
            <person name="Van Loosdrecht M."/>
            <person name="Chandran K."/>
        </authorList>
    </citation>
    <scope>NUCLEOTIDE SEQUENCE</scope>
    <source>
        <strain evidence="2">SBR_L</strain>
    </source>
</reference>
<organism evidence="2 3">
    <name type="scientific">Candidatus Accumulibacter contiguus</name>
    <dbReference type="NCBI Taxonomy" id="2954381"/>
    <lineage>
        <taxon>Bacteria</taxon>
        <taxon>Pseudomonadati</taxon>
        <taxon>Pseudomonadota</taxon>
        <taxon>Betaproteobacteria</taxon>
        <taxon>Candidatus Accumulibacter</taxon>
    </lineage>
</organism>
<feature type="region of interest" description="Disordered" evidence="1">
    <location>
        <begin position="83"/>
        <end position="217"/>
    </location>
</feature>
<keyword evidence="3" id="KW-1185">Reference proteome</keyword>
<sequence length="217" mass="22224">MTIAVVSTFVKPPIQEMSVGSAGTPATEHMNSGLDFASMLLGQPFVAAKPLPDDDQPDNSELAIADAGTAATATDPQFLATLGFPPAQQPGSSVLATNPEIDPSRSVRTEALLPSTPTRIAPETPEIRAQTGDERQPAASTPLASDDKPAKFAVAEFAVPSAVPSAEPSGWNTPELRNPASGPGTLAAWPSPKRSGSNQPEPPFAPASGPGTLAAWP</sequence>
<evidence type="ECO:0000313" key="2">
    <source>
        <dbReference type="EMBL" id="NMQ07357.1"/>
    </source>
</evidence>